<reference evidence="2" key="1">
    <citation type="submission" date="2022-11" db="UniProtKB">
        <authorList>
            <consortium name="WormBaseParasite"/>
        </authorList>
    </citation>
    <scope>IDENTIFICATION</scope>
</reference>
<keyword evidence="1" id="KW-1185">Reference proteome</keyword>
<protein>
    <submittedName>
        <fullName evidence="2">Uncharacterized protein</fullName>
    </submittedName>
</protein>
<organism evidence="1 2">
    <name type="scientific">Parascaris equorum</name>
    <name type="common">Equine roundworm</name>
    <dbReference type="NCBI Taxonomy" id="6256"/>
    <lineage>
        <taxon>Eukaryota</taxon>
        <taxon>Metazoa</taxon>
        <taxon>Ecdysozoa</taxon>
        <taxon>Nematoda</taxon>
        <taxon>Chromadorea</taxon>
        <taxon>Rhabditida</taxon>
        <taxon>Spirurina</taxon>
        <taxon>Ascaridomorpha</taxon>
        <taxon>Ascaridoidea</taxon>
        <taxon>Ascarididae</taxon>
        <taxon>Parascaris</taxon>
    </lineage>
</organism>
<name>A0A914S0X4_PAREQ</name>
<evidence type="ECO:0000313" key="1">
    <source>
        <dbReference type="Proteomes" id="UP000887564"/>
    </source>
</evidence>
<dbReference type="WBParaSite" id="PEQ_0001242001-mRNA-1">
    <property type="protein sequence ID" value="PEQ_0001242001-mRNA-1"/>
    <property type="gene ID" value="PEQ_0001242001"/>
</dbReference>
<evidence type="ECO:0000313" key="2">
    <source>
        <dbReference type="WBParaSite" id="PEQ_0001242001-mRNA-1"/>
    </source>
</evidence>
<accession>A0A914S0X4</accession>
<dbReference type="Proteomes" id="UP000887564">
    <property type="component" value="Unplaced"/>
</dbReference>
<dbReference type="AlphaFoldDB" id="A0A914S0X4"/>
<proteinExistence type="predicted"/>
<sequence>MRLQRQQAAAANAAYANMRRNSCGQGLPSGAATAVSPLTRPADQFVIKAVVCDMGIYATGLVFADIFAGMTQSSMQKNFSYRNVQTLAHRLSTYQNPSSTGLVALFCSWIPHAEP</sequence>